<dbReference type="PROSITE" id="PS00858">
    <property type="entry name" value="PREPHENATE_DEHYDR_2"/>
    <property type="match status" value="1"/>
</dbReference>
<dbReference type="Proteomes" id="UP000245283">
    <property type="component" value="Unassembled WGS sequence"/>
</dbReference>
<keyword evidence="7 10" id="KW-0456">Lyase</keyword>
<keyword evidence="4 10" id="KW-0028">Amino-acid biosynthesis</keyword>
<dbReference type="PANTHER" id="PTHR21022">
    <property type="entry name" value="PREPHENATE DEHYDRATASE P PROTEIN"/>
    <property type="match status" value="1"/>
</dbReference>
<evidence type="ECO:0000256" key="10">
    <source>
        <dbReference type="RuleBase" id="RU361254"/>
    </source>
</evidence>
<dbReference type="InterPro" id="IPR008242">
    <property type="entry name" value="Chor_mutase/pphenate_deHydtase"/>
</dbReference>
<dbReference type="UniPathway" id="UPA00121">
    <property type="reaction ID" value="UER00345"/>
</dbReference>
<evidence type="ECO:0000313" key="14">
    <source>
        <dbReference type="Proteomes" id="UP000245283"/>
    </source>
</evidence>
<dbReference type="OrthoDB" id="9802281at2"/>
<keyword evidence="5 10" id="KW-0057">Aromatic amino acid biosynthesis</keyword>
<dbReference type="SUPFAM" id="SSF55021">
    <property type="entry name" value="ACT-like"/>
    <property type="match status" value="1"/>
</dbReference>
<evidence type="ECO:0000256" key="3">
    <source>
        <dbReference type="ARBA" id="ARBA00021872"/>
    </source>
</evidence>
<feature type="site" description="Essential for prephenate dehydratase activity" evidence="9">
    <location>
        <position position="180"/>
    </location>
</feature>
<evidence type="ECO:0000256" key="7">
    <source>
        <dbReference type="ARBA" id="ARBA00023239"/>
    </source>
</evidence>
<evidence type="ECO:0000313" key="13">
    <source>
        <dbReference type="EMBL" id="PWF27017.1"/>
    </source>
</evidence>
<feature type="domain" description="ACT" evidence="12">
    <location>
        <begin position="202"/>
        <end position="280"/>
    </location>
</feature>
<dbReference type="FunFam" id="3.30.70.260:FF:000012">
    <property type="entry name" value="Prephenate dehydratase"/>
    <property type="match status" value="1"/>
</dbReference>
<dbReference type="SUPFAM" id="SSF53850">
    <property type="entry name" value="Periplasmic binding protein-like II"/>
    <property type="match status" value="1"/>
</dbReference>
<dbReference type="FunFam" id="3.40.190.10:FF:000064">
    <property type="entry name" value="Prephenate dehydratase"/>
    <property type="match status" value="1"/>
</dbReference>
<feature type="domain" description="Prephenate dehydratase" evidence="11">
    <location>
        <begin position="8"/>
        <end position="187"/>
    </location>
</feature>
<dbReference type="EC" id="4.2.1.51" evidence="2 10"/>
<dbReference type="Gene3D" id="3.40.190.10">
    <property type="entry name" value="Periplasmic binding protein-like II"/>
    <property type="match status" value="2"/>
</dbReference>
<dbReference type="CDD" id="cd13632">
    <property type="entry name" value="PBP2_Aa-PDT_like"/>
    <property type="match status" value="1"/>
</dbReference>
<dbReference type="InterPro" id="IPR018528">
    <property type="entry name" value="Preph_deHydtase_CS"/>
</dbReference>
<organism evidence="13 14">
    <name type="scientific">Ancrocorticia populi</name>
    <dbReference type="NCBI Taxonomy" id="2175228"/>
    <lineage>
        <taxon>Bacteria</taxon>
        <taxon>Bacillati</taxon>
        <taxon>Actinomycetota</taxon>
        <taxon>Actinomycetes</taxon>
        <taxon>Actinomycetales</taxon>
        <taxon>Actinomycetaceae</taxon>
        <taxon>Ancrocorticia</taxon>
    </lineage>
</organism>
<dbReference type="InterPro" id="IPR001086">
    <property type="entry name" value="Preph_deHydtase"/>
</dbReference>
<reference evidence="14" key="1">
    <citation type="submission" date="2018-05" db="EMBL/GenBank/DDBJ databases">
        <authorList>
            <person name="Li Y."/>
        </authorList>
    </citation>
    <scope>NUCLEOTIDE SEQUENCE [LARGE SCALE GENOMIC DNA]</scope>
    <source>
        <strain evidence="14">sk1b4</strain>
    </source>
</reference>
<evidence type="ECO:0000256" key="9">
    <source>
        <dbReference type="PIRSR" id="PIRSR001500-2"/>
    </source>
</evidence>
<dbReference type="PIRSF" id="PIRSF001500">
    <property type="entry name" value="Chor_mut_pdt_Ppr"/>
    <property type="match status" value="1"/>
</dbReference>
<evidence type="ECO:0000259" key="11">
    <source>
        <dbReference type="PROSITE" id="PS51171"/>
    </source>
</evidence>
<dbReference type="PROSITE" id="PS51671">
    <property type="entry name" value="ACT"/>
    <property type="match status" value="1"/>
</dbReference>
<keyword evidence="6 10" id="KW-0584">Phenylalanine biosynthesis</keyword>
<comment type="pathway">
    <text evidence="1 10">Amino-acid biosynthesis; L-phenylalanine biosynthesis; phenylpyruvate from prephenate: step 1/1.</text>
</comment>
<gene>
    <name evidence="10" type="primary">pheA</name>
    <name evidence="13" type="ORF">DD236_00975</name>
</gene>
<dbReference type="InterPro" id="IPR002912">
    <property type="entry name" value="ACT_dom"/>
</dbReference>
<dbReference type="AlphaFoldDB" id="A0A2V1KBW9"/>
<evidence type="ECO:0000256" key="6">
    <source>
        <dbReference type="ARBA" id="ARBA00023222"/>
    </source>
</evidence>
<dbReference type="PANTHER" id="PTHR21022:SF19">
    <property type="entry name" value="PREPHENATE DEHYDRATASE-RELATED"/>
    <property type="match status" value="1"/>
</dbReference>
<dbReference type="InterPro" id="IPR045865">
    <property type="entry name" value="ACT-like_dom_sf"/>
</dbReference>
<dbReference type="PROSITE" id="PS51171">
    <property type="entry name" value="PREPHENATE_DEHYDR_3"/>
    <property type="match status" value="1"/>
</dbReference>
<dbReference type="NCBIfam" id="NF008865">
    <property type="entry name" value="PRK11898.1"/>
    <property type="match status" value="1"/>
</dbReference>
<protein>
    <recommendedName>
        <fullName evidence="3 10">Prephenate dehydratase</fullName>
        <shortName evidence="10">PDT</shortName>
        <ecNumber evidence="2 10">4.2.1.51</ecNumber>
    </recommendedName>
</protein>
<dbReference type="Pfam" id="PF00800">
    <property type="entry name" value="PDT"/>
    <property type="match status" value="1"/>
</dbReference>
<dbReference type="GO" id="GO:0004664">
    <property type="term" value="F:prephenate dehydratase activity"/>
    <property type="evidence" value="ECO:0007669"/>
    <property type="project" value="UniProtKB-UniRule"/>
</dbReference>
<dbReference type="EMBL" id="QETB01000001">
    <property type="protein sequence ID" value="PWF27017.1"/>
    <property type="molecule type" value="Genomic_DNA"/>
</dbReference>
<dbReference type="Gene3D" id="3.30.70.260">
    <property type="match status" value="1"/>
</dbReference>
<comment type="catalytic activity">
    <reaction evidence="8 10">
        <text>prephenate + H(+) = 3-phenylpyruvate + CO2 + H2O</text>
        <dbReference type="Rhea" id="RHEA:21648"/>
        <dbReference type="ChEBI" id="CHEBI:15377"/>
        <dbReference type="ChEBI" id="CHEBI:15378"/>
        <dbReference type="ChEBI" id="CHEBI:16526"/>
        <dbReference type="ChEBI" id="CHEBI:18005"/>
        <dbReference type="ChEBI" id="CHEBI:29934"/>
        <dbReference type="EC" id="4.2.1.51"/>
    </reaction>
</comment>
<name>A0A2V1KBW9_9ACTO</name>
<accession>A0A2V1KBW9</accession>
<keyword evidence="14" id="KW-1185">Reference proteome</keyword>
<evidence type="ECO:0000256" key="8">
    <source>
        <dbReference type="ARBA" id="ARBA00047848"/>
    </source>
</evidence>
<evidence type="ECO:0000256" key="2">
    <source>
        <dbReference type="ARBA" id="ARBA00013147"/>
    </source>
</evidence>
<dbReference type="CDD" id="cd04905">
    <property type="entry name" value="ACT_CM-PDT"/>
    <property type="match status" value="1"/>
</dbReference>
<sequence>MVSDGHLRFSFLGPRGTFCHAAVTQVADQSAELIPALDVPSALKMAREGEVDYAVVPIENSVEGGVNATLDTLTHGKPLEIKAEMLVPIRFALAVRPGTTISDIHRIATHPHAWAQCRGWITDHLGDVIHVPATSTAAGAEILASGSTDFEAALCPVPTAAEYGLDILSDDVADNKNAVTRFIMAAVPGRQPERTGADKTTLMVQLPSDEAGALLTMLEQFSARGVNLSRIESRPIGDLMGRYAFSIDAEGHIEDERIQAVLVGLHRVCPSVIFLGSYPSASGERVRPQPGTADSDFISARGWVAGLLGHNVEIFD</sequence>
<proteinExistence type="predicted"/>
<evidence type="ECO:0000256" key="1">
    <source>
        <dbReference type="ARBA" id="ARBA00004741"/>
    </source>
</evidence>
<evidence type="ECO:0000259" key="12">
    <source>
        <dbReference type="PROSITE" id="PS51671"/>
    </source>
</evidence>
<comment type="caution">
    <text evidence="13">The sequence shown here is derived from an EMBL/GenBank/DDBJ whole genome shotgun (WGS) entry which is preliminary data.</text>
</comment>
<evidence type="ECO:0000256" key="5">
    <source>
        <dbReference type="ARBA" id="ARBA00023141"/>
    </source>
</evidence>
<dbReference type="GO" id="GO:0009094">
    <property type="term" value="P:L-phenylalanine biosynthetic process"/>
    <property type="evidence" value="ECO:0007669"/>
    <property type="project" value="UniProtKB-UniPathway"/>
</dbReference>
<evidence type="ECO:0000256" key="4">
    <source>
        <dbReference type="ARBA" id="ARBA00022605"/>
    </source>
</evidence>
<dbReference type="GO" id="GO:0005737">
    <property type="term" value="C:cytoplasm"/>
    <property type="evidence" value="ECO:0007669"/>
    <property type="project" value="TreeGrafter"/>
</dbReference>